<keyword evidence="2" id="KW-1185">Reference proteome</keyword>
<evidence type="ECO:0000313" key="1">
    <source>
        <dbReference type="EMBL" id="MDC0750051.1"/>
    </source>
</evidence>
<evidence type="ECO:0000313" key="2">
    <source>
        <dbReference type="Proteomes" id="UP001221411"/>
    </source>
</evidence>
<gene>
    <name evidence="1" type="ORF">POL67_52485</name>
</gene>
<dbReference type="RefSeq" id="WP_271931253.1">
    <property type="nucleotide sequence ID" value="NZ_JAQNDO010000002.1"/>
</dbReference>
<evidence type="ECO:0008006" key="3">
    <source>
        <dbReference type="Google" id="ProtNLM"/>
    </source>
</evidence>
<sequence>MNGSVRLELELPERVRVRLEELRAMNGADSLTEVVRRALAAYDVLLTAARERGDKIVLRSHDGTEREVFIP</sequence>
<dbReference type="EMBL" id="JAQNDO010000002">
    <property type="protein sequence ID" value="MDC0750051.1"/>
    <property type="molecule type" value="Genomic_DNA"/>
</dbReference>
<proteinExistence type="predicted"/>
<name>A0ABT5F7G0_9BACT</name>
<accession>A0ABT5F7G0</accession>
<comment type="caution">
    <text evidence="1">The sequence shown here is derived from an EMBL/GenBank/DDBJ whole genome shotgun (WGS) entry which is preliminary data.</text>
</comment>
<organism evidence="1 2">
    <name type="scientific">Polyangium mundeleinium</name>
    <dbReference type="NCBI Taxonomy" id="2995306"/>
    <lineage>
        <taxon>Bacteria</taxon>
        <taxon>Pseudomonadati</taxon>
        <taxon>Myxococcota</taxon>
        <taxon>Polyangia</taxon>
        <taxon>Polyangiales</taxon>
        <taxon>Polyangiaceae</taxon>
        <taxon>Polyangium</taxon>
    </lineage>
</organism>
<protein>
    <recommendedName>
        <fullName evidence="3">Ribbon-helix-helix protein CopG domain-containing protein</fullName>
    </recommendedName>
</protein>
<reference evidence="1 2" key="1">
    <citation type="submission" date="2022-11" db="EMBL/GenBank/DDBJ databases">
        <title>Minimal conservation of predation-associated metabolite biosynthetic gene clusters underscores biosynthetic potential of Myxococcota including descriptions for ten novel species: Archangium lansinium sp. nov., Myxococcus landrumus sp. nov., Nannocystis bai.</title>
        <authorList>
            <person name="Ahearne A."/>
            <person name="Stevens C."/>
            <person name="Dowd S."/>
        </authorList>
    </citation>
    <scope>NUCLEOTIDE SEQUENCE [LARGE SCALE GENOMIC DNA]</scope>
    <source>
        <strain evidence="1 2">RJM3</strain>
    </source>
</reference>
<dbReference type="Proteomes" id="UP001221411">
    <property type="component" value="Unassembled WGS sequence"/>
</dbReference>